<feature type="domain" description="Protein kinase" evidence="7">
    <location>
        <begin position="12"/>
        <end position="292"/>
    </location>
</feature>
<feature type="region of interest" description="Disordered" evidence="6">
    <location>
        <begin position="343"/>
        <end position="379"/>
    </location>
</feature>
<dbReference type="Proteomes" id="UP000199181">
    <property type="component" value="Unassembled WGS sequence"/>
</dbReference>
<feature type="compositionally biased region" description="Pro residues" evidence="6">
    <location>
        <begin position="449"/>
        <end position="469"/>
    </location>
</feature>
<dbReference type="PANTHER" id="PTHR43289:SF6">
    <property type="entry name" value="SERINE_THREONINE-PROTEIN KINASE NEKL-3"/>
    <property type="match status" value="1"/>
</dbReference>
<keyword evidence="3 8" id="KW-0418">Kinase</keyword>
<dbReference type="PROSITE" id="PS00109">
    <property type="entry name" value="PROTEIN_KINASE_TYR"/>
    <property type="match status" value="1"/>
</dbReference>
<evidence type="ECO:0000256" key="6">
    <source>
        <dbReference type="SAM" id="MobiDB-lite"/>
    </source>
</evidence>
<keyword evidence="9" id="KW-1185">Reference proteome</keyword>
<evidence type="ECO:0000259" key="7">
    <source>
        <dbReference type="PROSITE" id="PS50011"/>
    </source>
</evidence>
<keyword evidence="2 5" id="KW-0547">Nucleotide-binding</keyword>
<dbReference type="InterPro" id="IPR000719">
    <property type="entry name" value="Prot_kinase_dom"/>
</dbReference>
<dbReference type="EMBL" id="FOIJ01000019">
    <property type="protein sequence ID" value="SEU34239.1"/>
    <property type="molecule type" value="Genomic_DNA"/>
</dbReference>
<reference evidence="9" key="1">
    <citation type="submission" date="2016-10" db="EMBL/GenBank/DDBJ databases">
        <authorList>
            <person name="Varghese N."/>
            <person name="Submissions S."/>
        </authorList>
    </citation>
    <scope>NUCLEOTIDE SEQUENCE [LARGE SCALE GENOMIC DNA]</scope>
    <source>
        <strain evidence="9">DSM 16858</strain>
    </source>
</reference>
<dbReference type="Gene3D" id="3.30.200.20">
    <property type="entry name" value="Phosphorylase Kinase, domain 1"/>
    <property type="match status" value="1"/>
</dbReference>
<protein>
    <submittedName>
        <fullName evidence="8">Serine/threonine protein kinase</fullName>
    </submittedName>
</protein>
<dbReference type="CDD" id="cd14014">
    <property type="entry name" value="STKc_PknB_like"/>
    <property type="match status" value="1"/>
</dbReference>
<name>A0A1I0L4F9_9BACT</name>
<keyword evidence="1" id="KW-0808">Transferase</keyword>
<evidence type="ECO:0000256" key="5">
    <source>
        <dbReference type="PROSITE-ProRule" id="PRU10141"/>
    </source>
</evidence>
<feature type="compositionally biased region" description="Pro residues" evidence="6">
    <location>
        <begin position="413"/>
        <end position="442"/>
    </location>
</feature>
<accession>A0A1I0L4F9</accession>
<dbReference type="InterPro" id="IPR008266">
    <property type="entry name" value="Tyr_kinase_AS"/>
</dbReference>
<dbReference type="PROSITE" id="PS50011">
    <property type="entry name" value="PROTEIN_KINASE_DOM"/>
    <property type="match status" value="1"/>
</dbReference>
<dbReference type="PROSITE" id="PS00107">
    <property type="entry name" value="PROTEIN_KINASE_ATP"/>
    <property type="match status" value="1"/>
</dbReference>
<organism evidence="8 9">
    <name type="scientific">Stigmatella erecta</name>
    <dbReference type="NCBI Taxonomy" id="83460"/>
    <lineage>
        <taxon>Bacteria</taxon>
        <taxon>Pseudomonadati</taxon>
        <taxon>Myxococcota</taxon>
        <taxon>Myxococcia</taxon>
        <taxon>Myxococcales</taxon>
        <taxon>Cystobacterineae</taxon>
        <taxon>Archangiaceae</taxon>
        <taxon>Stigmatella</taxon>
    </lineage>
</organism>
<dbReference type="AlphaFoldDB" id="A0A1I0L4F9"/>
<dbReference type="Gene3D" id="1.25.40.10">
    <property type="entry name" value="Tetratricopeptide repeat domain"/>
    <property type="match status" value="1"/>
</dbReference>
<dbReference type="Pfam" id="PF00069">
    <property type="entry name" value="Pkinase"/>
    <property type="match status" value="1"/>
</dbReference>
<evidence type="ECO:0000256" key="4">
    <source>
        <dbReference type="ARBA" id="ARBA00022840"/>
    </source>
</evidence>
<evidence type="ECO:0000256" key="2">
    <source>
        <dbReference type="ARBA" id="ARBA00022741"/>
    </source>
</evidence>
<evidence type="ECO:0000256" key="3">
    <source>
        <dbReference type="ARBA" id="ARBA00022777"/>
    </source>
</evidence>
<keyword evidence="4 5" id="KW-0067">ATP-binding</keyword>
<sequence length="805" mass="86673">MSLNLDEPFGRYELVSQLGRGGMAEVYRARLLGEAGVTKPVLIKKVLPEFATDPAFISMFINEARISATLSHGNIAQVYDFGRVGEEYFLAMEFVDGQPLHRVLKRALHAGMPSMPVPVALFIALEMCRGLHYAHTRTDAQGHPLGLVHRDISPDNVLVSYEGQVKIVDFGIAKARALRGLTTEPGIVKGKYLFFSPEQARGEEVTPHTDVWATGVVLYELLCGRMPVEGPPHVVIPRLVRGEFPRPSEVRPGISPSLDGLVMQALAVNKQERYESSHAFADVLAEALHAAMPRFSALSLSYFVQELFREYLKDQGRKVQVPAAFQAQMAQWRCELPTAPYKEPPSFAEPPLSSAPLAVPAPRPAPQPPAASGPLAPEPPRPSRLPLILAAGVGVTLLGTMLASLLWMRPEPPPAAKAAPPPPEPGAAPSASPPPPVEPPPVQAATAPPAEPVTPPAEPAPAGVPPEAEPAPGRASASYPVEAIRLDARNDVIDTQSVTQVLELKPGSTYRVSEPEPPRDSAPLFFWLDGPGLRAKDGVGVLSQKPLSVKGATALKVFALKPLPAGAPDRVVLVENLQRKERQRLTVTPGTAASTERAFELKNLDAASSYRLLLVPLGAGASTRGEQAGPLESLACARLPVEGASAREQQFLFREGASLEVTGATNLLCGFLDDDPSDNQGELQIRITRTSGGPAWPLPSAAPLVMPQKTGETQRLFTEAQQRFDERQYDRAAILAARCLSLEPSDADCHLLAAATYASIPGQVEKAARHYRTFLRLAPQHPLATSIRRSLAEYEEQKRQAPPTP</sequence>
<dbReference type="RefSeq" id="WP_093525154.1">
    <property type="nucleotide sequence ID" value="NZ_FOIJ01000019.1"/>
</dbReference>
<feature type="compositionally biased region" description="Pro residues" evidence="6">
    <location>
        <begin position="359"/>
        <end position="379"/>
    </location>
</feature>
<dbReference type="GO" id="GO:0004674">
    <property type="term" value="F:protein serine/threonine kinase activity"/>
    <property type="evidence" value="ECO:0007669"/>
    <property type="project" value="UniProtKB-KW"/>
</dbReference>
<keyword evidence="8" id="KW-0723">Serine/threonine-protein kinase</keyword>
<feature type="binding site" evidence="5">
    <location>
        <position position="45"/>
    </location>
    <ligand>
        <name>ATP</name>
        <dbReference type="ChEBI" id="CHEBI:30616"/>
    </ligand>
</feature>
<dbReference type="Gene3D" id="1.10.510.10">
    <property type="entry name" value="Transferase(Phosphotransferase) domain 1"/>
    <property type="match status" value="1"/>
</dbReference>
<dbReference type="PANTHER" id="PTHR43289">
    <property type="entry name" value="MITOGEN-ACTIVATED PROTEIN KINASE KINASE KINASE 20-RELATED"/>
    <property type="match status" value="1"/>
</dbReference>
<dbReference type="SUPFAM" id="SSF48452">
    <property type="entry name" value="TPR-like"/>
    <property type="match status" value="1"/>
</dbReference>
<dbReference type="SUPFAM" id="SSF56112">
    <property type="entry name" value="Protein kinase-like (PK-like)"/>
    <property type="match status" value="1"/>
</dbReference>
<dbReference type="InterPro" id="IPR011990">
    <property type="entry name" value="TPR-like_helical_dom_sf"/>
</dbReference>
<feature type="region of interest" description="Disordered" evidence="6">
    <location>
        <begin position="413"/>
        <end position="477"/>
    </location>
</feature>
<dbReference type="InterPro" id="IPR011009">
    <property type="entry name" value="Kinase-like_dom_sf"/>
</dbReference>
<feature type="compositionally biased region" description="Low complexity" evidence="6">
    <location>
        <begin position="344"/>
        <end position="358"/>
    </location>
</feature>
<dbReference type="InterPro" id="IPR017441">
    <property type="entry name" value="Protein_kinase_ATP_BS"/>
</dbReference>
<proteinExistence type="predicted"/>
<gene>
    <name evidence="8" type="ORF">SAMN05443639_11920</name>
</gene>
<evidence type="ECO:0000256" key="1">
    <source>
        <dbReference type="ARBA" id="ARBA00022679"/>
    </source>
</evidence>
<evidence type="ECO:0000313" key="9">
    <source>
        <dbReference type="Proteomes" id="UP000199181"/>
    </source>
</evidence>
<evidence type="ECO:0000313" key="8">
    <source>
        <dbReference type="EMBL" id="SEU34239.1"/>
    </source>
</evidence>
<dbReference type="GO" id="GO:0005524">
    <property type="term" value="F:ATP binding"/>
    <property type="evidence" value="ECO:0007669"/>
    <property type="project" value="UniProtKB-UniRule"/>
</dbReference>